<evidence type="ECO:0000313" key="2">
    <source>
        <dbReference type="Proteomes" id="UP000809243"/>
    </source>
</evidence>
<proteinExistence type="predicted"/>
<organism evidence="1 2">
    <name type="scientific">Candidatus Iainarchaeum sp</name>
    <dbReference type="NCBI Taxonomy" id="3101447"/>
    <lineage>
        <taxon>Archaea</taxon>
        <taxon>Candidatus Iainarchaeota</taxon>
        <taxon>Candidatus Iainarchaeia</taxon>
        <taxon>Candidatus Iainarchaeales</taxon>
        <taxon>Candidatus Iainarchaeaceae</taxon>
        <taxon>Candidatus Iainarchaeum</taxon>
    </lineage>
</organism>
<sequence>MTKAIEKALFISSPSQLGLFRDSFQRIYFGQEFCERLLPSKKDLLKVKSFCSKKGISLSLVTPILTDAGLENALALSRLLLPEDEIIVNDYGLLHALQNPRPVLVAGRLLNRQFRDPRIASFRGKVSDSFFMHLQQSHAASPEFQSFLLENSFARAELDNLLQGIGTDLSKSQLHASLYFPFVFVSLTRMCLSANCNSVSFQGKVGVFPCSRECQSFQFNLKSSFFPNELLLFGNAVLFKNSALPKEPELLSMGIDRLVTNKALQLPG</sequence>
<protein>
    <submittedName>
        <fullName evidence="1">Uncharacterized protein</fullName>
    </submittedName>
</protein>
<gene>
    <name evidence="1" type="ORF">JW744_02780</name>
</gene>
<dbReference type="EMBL" id="JAFGDB010000044">
    <property type="protein sequence ID" value="MBN2067368.1"/>
    <property type="molecule type" value="Genomic_DNA"/>
</dbReference>
<dbReference type="Proteomes" id="UP000809243">
    <property type="component" value="Unassembled WGS sequence"/>
</dbReference>
<accession>A0A939C6E8</accession>
<reference evidence="1" key="1">
    <citation type="submission" date="2021-01" db="EMBL/GenBank/DDBJ databases">
        <title>Active Sulfur Cycling in an Early Earth Analoge.</title>
        <authorList>
            <person name="Hahn C.R."/>
            <person name="Youssef N.H."/>
            <person name="Elshahed M."/>
        </authorList>
    </citation>
    <scope>NUCLEOTIDE SEQUENCE</scope>
    <source>
        <strain evidence="1">Zod_Metabat.1151</strain>
    </source>
</reference>
<evidence type="ECO:0000313" key="1">
    <source>
        <dbReference type="EMBL" id="MBN2067368.1"/>
    </source>
</evidence>
<dbReference type="AlphaFoldDB" id="A0A939C6E8"/>
<name>A0A939C6E8_9ARCH</name>
<comment type="caution">
    <text evidence="1">The sequence shown here is derived from an EMBL/GenBank/DDBJ whole genome shotgun (WGS) entry which is preliminary data.</text>
</comment>